<dbReference type="InterPro" id="IPR002035">
    <property type="entry name" value="VWF_A"/>
</dbReference>
<protein>
    <recommendedName>
        <fullName evidence="1">VWFA domain-containing protein</fullName>
    </recommendedName>
</protein>
<dbReference type="SUPFAM" id="SSF53300">
    <property type="entry name" value="vWA-like"/>
    <property type="match status" value="1"/>
</dbReference>
<dbReference type="OrthoDB" id="9792179at2"/>
<proteinExistence type="predicted"/>
<keyword evidence="3" id="KW-1185">Reference proteome</keyword>
<evidence type="ECO:0000313" key="3">
    <source>
        <dbReference type="Proteomes" id="UP000036938"/>
    </source>
</evidence>
<dbReference type="STRING" id="1317121.ATO11_07410"/>
<dbReference type="Gene3D" id="3.40.50.410">
    <property type="entry name" value="von Willebrand factor, type A domain"/>
    <property type="match status" value="1"/>
</dbReference>
<gene>
    <name evidence="2" type="ORF">ATO11_07410</name>
</gene>
<dbReference type="EMBL" id="AQQZ01000003">
    <property type="protein sequence ID" value="KNG94069.1"/>
    <property type="molecule type" value="Genomic_DNA"/>
</dbReference>
<dbReference type="Pfam" id="PF06707">
    <property type="entry name" value="DUF1194"/>
    <property type="match status" value="1"/>
</dbReference>
<sequence>MFGSAGSAASDACRQALVLALDVSGSVDAREYRLQLDGLAAALEHPQVVEAVELGPSAPIRLQVFEWSGPGFQRLLVPWTALENRADLAQVATRLRAITRTDAPKETAIGMALRHAARALREMPGCWKRTADISGDGQSNTGPRPRDVVQAGLGQITVNALVIGHDDARDGDARQVDVGELSSYFRANVLYGPDAFVQVALGFEDYERAMVAKLTRELEPGLFGALP</sequence>
<dbReference type="Proteomes" id="UP000036938">
    <property type="component" value="Unassembled WGS sequence"/>
</dbReference>
<evidence type="ECO:0000313" key="2">
    <source>
        <dbReference type="EMBL" id="KNG94069.1"/>
    </source>
</evidence>
<dbReference type="InterPro" id="IPR036465">
    <property type="entry name" value="vWFA_dom_sf"/>
</dbReference>
<organism evidence="2 3">
    <name type="scientific">Pseudaestuariivita atlantica</name>
    <dbReference type="NCBI Taxonomy" id="1317121"/>
    <lineage>
        <taxon>Bacteria</taxon>
        <taxon>Pseudomonadati</taxon>
        <taxon>Pseudomonadota</taxon>
        <taxon>Alphaproteobacteria</taxon>
        <taxon>Rhodobacterales</taxon>
        <taxon>Paracoccaceae</taxon>
        <taxon>Pseudaestuariivita</taxon>
    </lineage>
</organism>
<accession>A0A0L1JQK6</accession>
<evidence type="ECO:0000259" key="1">
    <source>
        <dbReference type="PROSITE" id="PS50234"/>
    </source>
</evidence>
<name>A0A0L1JQK6_9RHOB</name>
<dbReference type="PROSITE" id="PS50234">
    <property type="entry name" value="VWFA"/>
    <property type="match status" value="1"/>
</dbReference>
<dbReference type="AlphaFoldDB" id="A0A0L1JQK6"/>
<dbReference type="PATRIC" id="fig|1317121.7.peg.2086"/>
<reference evidence="2 3" key="1">
    <citation type="journal article" date="2015" name="Int. J. Syst. Evol. Microbiol.">
        <title>Aestuariivita atlantica sp. nov., isolated from deep sea sediment of the Atlantic Ocean.</title>
        <authorList>
            <person name="Li G."/>
            <person name="Lai Q."/>
            <person name="Du Y."/>
            <person name="Liu X."/>
            <person name="Sun F."/>
            <person name="Shao Z."/>
        </authorList>
    </citation>
    <scope>NUCLEOTIDE SEQUENCE [LARGE SCALE GENOMIC DNA]</scope>
    <source>
        <strain evidence="2 3">22II-S11-z3</strain>
    </source>
</reference>
<comment type="caution">
    <text evidence="2">The sequence shown here is derived from an EMBL/GenBank/DDBJ whole genome shotgun (WGS) entry which is preliminary data.</text>
</comment>
<feature type="domain" description="VWFA" evidence="1">
    <location>
        <begin position="16"/>
        <end position="218"/>
    </location>
</feature>
<dbReference type="InterPro" id="IPR010607">
    <property type="entry name" value="DUF1194"/>
</dbReference>